<accession>A0ABY1NAF6</accession>
<evidence type="ECO:0000256" key="5">
    <source>
        <dbReference type="ARBA" id="ARBA00022840"/>
    </source>
</evidence>
<keyword evidence="9 10" id="KW-0961">Cell wall biogenesis/degradation</keyword>
<dbReference type="PANTHER" id="PTHR43024:SF1">
    <property type="entry name" value="UDP-N-ACETYLMURAMOYL-TRIPEPTIDE--D-ALANYL-D-ALANINE LIGASE"/>
    <property type="match status" value="1"/>
</dbReference>
<dbReference type="SUPFAM" id="SSF53244">
    <property type="entry name" value="MurD-like peptide ligases, peptide-binding domain"/>
    <property type="match status" value="1"/>
</dbReference>
<feature type="domain" description="Mur ligase central" evidence="14">
    <location>
        <begin position="106"/>
        <end position="281"/>
    </location>
</feature>
<feature type="domain" description="Mur ligase C-terminal" evidence="13">
    <location>
        <begin position="304"/>
        <end position="421"/>
    </location>
</feature>
<comment type="catalytic activity">
    <reaction evidence="10 11">
        <text>D-alanyl-D-alanine + UDP-N-acetyl-alpha-D-muramoyl-L-alanyl-gamma-D-glutamyl-meso-2,6-diaminopimelate + ATP = UDP-N-acetyl-alpha-D-muramoyl-L-alanyl-gamma-D-glutamyl-meso-2,6-diaminopimeloyl-D-alanyl-D-alanine + ADP + phosphate + H(+)</text>
        <dbReference type="Rhea" id="RHEA:28374"/>
        <dbReference type="ChEBI" id="CHEBI:15378"/>
        <dbReference type="ChEBI" id="CHEBI:30616"/>
        <dbReference type="ChEBI" id="CHEBI:43474"/>
        <dbReference type="ChEBI" id="CHEBI:57822"/>
        <dbReference type="ChEBI" id="CHEBI:61386"/>
        <dbReference type="ChEBI" id="CHEBI:83905"/>
        <dbReference type="ChEBI" id="CHEBI:456216"/>
        <dbReference type="EC" id="6.3.2.10"/>
    </reaction>
</comment>
<dbReference type="NCBIfam" id="TIGR01143">
    <property type="entry name" value="murF"/>
    <property type="match status" value="1"/>
</dbReference>
<dbReference type="InterPro" id="IPR004101">
    <property type="entry name" value="Mur_ligase_C"/>
</dbReference>
<evidence type="ECO:0000259" key="14">
    <source>
        <dbReference type="Pfam" id="PF08245"/>
    </source>
</evidence>
<dbReference type="Gene3D" id="3.40.1390.10">
    <property type="entry name" value="MurE/MurF, N-terminal domain"/>
    <property type="match status" value="1"/>
</dbReference>
<dbReference type="InterPro" id="IPR036615">
    <property type="entry name" value="Mur_ligase_C_dom_sf"/>
</dbReference>
<dbReference type="Pfam" id="PF01225">
    <property type="entry name" value="Mur_ligase"/>
    <property type="match status" value="1"/>
</dbReference>
<dbReference type="InterPro" id="IPR005863">
    <property type="entry name" value="UDP-N-AcMur_synth"/>
</dbReference>
<dbReference type="SUPFAM" id="SSF53623">
    <property type="entry name" value="MurD-like peptide ligases, catalytic domain"/>
    <property type="match status" value="1"/>
</dbReference>
<evidence type="ECO:0000256" key="10">
    <source>
        <dbReference type="HAMAP-Rule" id="MF_02019"/>
    </source>
</evidence>
<comment type="function">
    <text evidence="10 11">Involved in cell wall formation. Catalyzes the final step in the synthesis of UDP-N-acetylmuramoyl-pentapeptide, the precursor of murein.</text>
</comment>
<dbReference type="PANTHER" id="PTHR43024">
    <property type="entry name" value="UDP-N-ACETYLMURAMOYL-TRIPEPTIDE--D-ALANYL-D-ALANINE LIGASE"/>
    <property type="match status" value="1"/>
</dbReference>
<evidence type="ECO:0000256" key="2">
    <source>
        <dbReference type="ARBA" id="ARBA00022598"/>
    </source>
</evidence>
<dbReference type="GO" id="GO:0016874">
    <property type="term" value="F:ligase activity"/>
    <property type="evidence" value="ECO:0007669"/>
    <property type="project" value="UniProtKB-KW"/>
</dbReference>
<dbReference type="SUPFAM" id="SSF63418">
    <property type="entry name" value="MurE/MurF N-terminal domain"/>
    <property type="match status" value="1"/>
</dbReference>
<dbReference type="Proteomes" id="UP001157911">
    <property type="component" value="Unassembled WGS sequence"/>
</dbReference>
<keyword evidence="16" id="KW-1185">Reference proteome</keyword>
<dbReference type="Pfam" id="PF08245">
    <property type="entry name" value="Mur_ligase_M"/>
    <property type="match status" value="1"/>
</dbReference>
<comment type="subcellular location">
    <subcellularLocation>
        <location evidence="10 11">Cytoplasm</location>
    </subcellularLocation>
</comment>
<protein>
    <recommendedName>
        <fullName evidence="10 11">UDP-N-acetylmuramoyl-tripeptide--D-alanyl-D-alanine ligase</fullName>
        <ecNumber evidence="10 11">6.3.2.10</ecNumber>
    </recommendedName>
    <alternativeName>
        <fullName evidence="10">D-alanyl-D-alanine-adding enzyme</fullName>
    </alternativeName>
</protein>
<keyword evidence="6 10" id="KW-0133">Cell shape</keyword>
<sequence length="438" mass="48474">MKASEIARIVNGKLIGEDLQVNSFEFDSRKCGKGSLFIALKGNRDGHDFINDAFEKGAVGALASKKHTVPAVPAGKFLVLVEDTLKGFSKIASQKRKGFKGTAIAVTGSVGKTTTKELLSHFLSKRLSVYFNTKSYNNLIGVSYTLSNLPNNAEVYVQELGTNKKGEIKELTEIVKPDIAVVTYVGKAHTENFGSFKEIVEEKLSITESAEIAVVPYEFREYSRGKKTITFGKMGYISLQSVKLSPEGTEFILKIKDGKEKFFTPIPGYSVVNATMVAAAIALEMDIPLKELKEAVLSFQPPEMRMNVLKLKGTTVINDAYNANPISMANAIKVLSTYSGKKIAVLGEMLELDNAEEEHRKLGELLKEHRIDTVIATGENAAAILETFNGEAYHFVDRKEFLNFIKRYEFSNATVLVKGSRANRLEEVVEILKKRYRS</sequence>
<evidence type="ECO:0000256" key="1">
    <source>
        <dbReference type="ARBA" id="ARBA00022490"/>
    </source>
</evidence>
<evidence type="ECO:0000256" key="11">
    <source>
        <dbReference type="RuleBase" id="RU004136"/>
    </source>
</evidence>
<keyword evidence="2 10" id="KW-0436">Ligase</keyword>
<feature type="binding site" evidence="10">
    <location>
        <begin position="108"/>
        <end position="114"/>
    </location>
    <ligand>
        <name>ATP</name>
        <dbReference type="ChEBI" id="CHEBI:30616"/>
    </ligand>
</feature>
<evidence type="ECO:0000256" key="6">
    <source>
        <dbReference type="ARBA" id="ARBA00022960"/>
    </source>
</evidence>
<keyword evidence="4 10" id="KW-0547">Nucleotide-binding</keyword>
<gene>
    <name evidence="10" type="primary">murF</name>
    <name evidence="15" type="ORF">SAMN06265339_0255</name>
</gene>
<feature type="domain" description="Mur ligase N-terminal catalytic" evidence="12">
    <location>
        <begin position="26"/>
        <end position="84"/>
    </location>
</feature>
<dbReference type="InterPro" id="IPR013221">
    <property type="entry name" value="Mur_ligase_cen"/>
</dbReference>
<keyword evidence="1 10" id="KW-0963">Cytoplasm</keyword>
<organism evidence="15 16">
    <name type="scientific">Desulfurobacterium pacificum</name>
    <dbReference type="NCBI Taxonomy" id="240166"/>
    <lineage>
        <taxon>Bacteria</taxon>
        <taxon>Pseudomonadati</taxon>
        <taxon>Aquificota</taxon>
        <taxon>Aquificia</taxon>
        <taxon>Desulfurobacteriales</taxon>
        <taxon>Desulfurobacteriaceae</taxon>
        <taxon>Desulfurobacterium</taxon>
    </lineage>
</organism>
<evidence type="ECO:0000259" key="12">
    <source>
        <dbReference type="Pfam" id="PF01225"/>
    </source>
</evidence>
<keyword evidence="7 10" id="KW-0573">Peptidoglycan synthesis</keyword>
<dbReference type="HAMAP" id="MF_02019">
    <property type="entry name" value="MurF"/>
    <property type="match status" value="1"/>
</dbReference>
<evidence type="ECO:0000313" key="16">
    <source>
        <dbReference type="Proteomes" id="UP001157911"/>
    </source>
</evidence>
<keyword evidence="3 10" id="KW-0132">Cell division</keyword>
<keyword evidence="5 10" id="KW-0067">ATP-binding</keyword>
<dbReference type="EC" id="6.3.2.10" evidence="10 11"/>
<dbReference type="InterPro" id="IPR051046">
    <property type="entry name" value="MurCDEF_CellWall_CoF430Synth"/>
</dbReference>
<reference evidence="15 16" key="1">
    <citation type="submission" date="2017-05" db="EMBL/GenBank/DDBJ databases">
        <authorList>
            <person name="Varghese N."/>
            <person name="Submissions S."/>
        </authorList>
    </citation>
    <scope>NUCLEOTIDE SEQUENCE [LARGE SCALE GENOMIC DNA]</scope>
    <source>
        <strain evidence="15 16">DSM 15522</strain>
    </source>
</reference>
<dbReference type="InterPro" id="IPR035911">
    <property type="entry name" value="MurE/MurF_N"/>
</dbReference>
<comment type="similarity">
    <text evidence="10">Belongs to the MurCDEF family. MurF subfamily.</text>
</comment>
<keyword evidence="8 10" id="KW-0131">Cell cycle</keyword>
<dbReference type="EMBL" id="FXUB01000001">
    <property type="protein sequence ID" value="SMP04837.1"/>
    <property type="molecule type" value="Genomic_DNA"/>
</dbReference>
<evidence type="ECO:0000256" key="4">
    <source>
        <dbReference type="ARBA" id="ARBA00022741"/>
    </source>
</evidence>
<dbReference type="Gene3D" id="3.40.1190.10">
    <property type="entry name" value="Mur-like, catalytic domain"/>
    <property type="match status" value="1"/>
</dbReference>
<proteinExistence type="inferred from homology"/>
<evidence type="ECO:0000256" key="7">
    <source>
        <dbReference type="ARBA" id="ARBA00022984"/>
    </source>
</evidence>
<evidence type="ECO:0000256" key="8">
    <source>
        <dbReference type="ARBA" id="ARBA00023306"/>
    </source>
</evidence>
<name>A0ABY1NAF6_9BACT</name>
<evidence type="ECO:0000313" key="15">
    <source>
        <dbReference type="EMBL" id="SMP04837.1"/>
    </source>
</evidence>
<dbReference type="Gene3D" id="3.90.190.20">
    <property type="entry name" value="Mur ligase, C-terminal domain"/>
    <property type="match status" value="1"/>
</dbReference>
<dbReference type="InterPro" id="IPR036565">
    <property type="entry name" value="Mur-like_cat_sf"/>
</dbReference>
<dbReference type="InterPro" id="IPR000713">
    <property type="entry name" value="Mur_ligase_N"/>
</dbReference>
<evidence type="ECO:0000259" key="13">
    <source>
        <dbReference type="Pfam" id="PF02875"/>
    </source>
</evidence>
<dbReference type="RefSeq" id="WP_283399764.1">
    <property type="nucleotide sequence ID" value="NZ_FXUB01000001.1"/>
</dbReference>
<evidence type="ECO:0000256" key="9">
    <source>
        <dbReference type="ARBA" id="ARBA00023316"/>
    </source>
</evidence>
<evidence type="ECO:0000256" key="3">
    <source>
        <dbReference type="ARBA" id="ARBA00022618"/>
    </source>
</evidence>
<comment type="pathway">
    <text evidence="10 11">Cell wall biogenesis; peptidoglycan biosynthesis.</text>
</comment>
<comment type="caution">
    <text evidence="15">The sequence shown here is derived from an EMBL/GenBank/DDBJ whole genome shotgun (WGS) entry which is preliminary data.</text>
</comment>
<dbReference type="Pfam" id="PF02875">
    <property type="entry name" value="Mur_ligase_C"/>
    <property type="match status" value="1"/>
</dbReference>